<dbReference type="OrthoDB" id="3260379at2759"/>
<gene>
    <name evidence="1" type="ORF">H1R20_g11782</name>
</gene>
<dbReference type="EMBL" id="JANBPK010001190">
    <property type="protein sequence ID" value="KAJ2925360.1"/>
    <property type="molecule type" value="Genomic_DNA"/>
</dbReference>
<evidence type="ECO:0000313" key="2">
    <source>
        <dbReference type="Proteomes" id="UP001140091"/>
    </source>
</evidence>
<organism evidence="1 2">
    <name type="scientific">Candolleomyces eurysporus</name>
    <dbReference type="NCBI Taxonomy" id="2828524"/>
    <lineage>
        <taxon>Eukaryota</taxon>
        <taxon>Fungi</taxon>
        <taxon>Dikarya</taxon>
        <taxon>Basidiomycota</taxon>
        <taxon>Agaricomycotina</taxon>
        <taxon>Agaricomycetes</taxon>
        <taxon>Agaricomycetidae</taxon>
        <taxon>Agaricales</taxon>
        <taxon>Agaricineae</taxon>
        <taxon>Psathyrellaceae</taxon>
        <taxon>Candolleomyces</taxon>
    </lineage>
</organism>
<keyword evidence="2" id="KW-1185">Reference proteome</keyword>
<protein>
    <submittedName>
        <fullName evidence="1">Uncharacterized protein</fullName>
    </submittedName>
</protein>
<comment type="caution">
    <text evidence="1">The sequence shown here is derived from an EMBL/GenBank/DDBJ whole genome shotgun (WGS) entry which is preliminary data.</text>
</comment>
<sequence length="260" mass="29847">MERGKRRTLPENLRLELSEYAALVRTLRVRDTLDLSRRLREDGSADDTRWPLAPEDVPIPEWSLREEILVIAKGILRNNHRPSSNGDSDYELELDDDDQRFDPLPDLAVDFLTHALNMLVYHIPARPASMQNRITPFGWDALVNILTSGVYAKKTSYVNLGILERARRRLERIYGPPSQTPMPPVDRPLAANSSKYLHQLLDNNIIAHKKQMGMIGGLPDCLPTVADLRANKQRRDVLEHKCKLRRKRKRAKHRSQKTGA</sequence>
<reference evidence="1" key="1">
    <citation type="submission" date="2022-06" db="EMBL/GenBank/DDBJ databases">
        <title>Genome Sequence of Candolleomyces eurysporus.</title>
        <authorList>
            <person name="Buettner E."/>
        </authorList>
    </citation>
    <scope>NUCLEOTIDE SEQUENCE</scope>
    <source>
        <strain evidence="1">VTCC 930004</strain>
    </source>
</reference>
<dbReference type="Proteomes" id="UP001140091">
    <property type="component" value="Unassembled WGS sequence"/>
</dbReference>
<evidence type="ECO:0000313" key="1">
    <source>
        <dbReference type="EMBL" id="KAJ2925360.1"/>
    </source>
</evidence>
<proteinExistence type="predicted"/>
<dbReference type="AlphaFoldDB" id="A0A9W8J6H7"/>
<name>A0A9W8J6H7_9AGAR</name>
<feature type="non-terminal residue" evidence="1">
    <location>
        <position position="260"/>
    </location>
</feature>
<accession>A0A9W8J6H7</accession>